<organism evidence="2 3">
    <name type="scientific">Conidiobolus coronatus (strain ATCC 28846 / CBS 209.66 / NRRL 28638)</name>
    <name type="common">Delacroixia coronata</name>
    <dbReference type="NCBI Taxonomy" id="796925"/>
    <lineage>
        <taxon>Eukaryota</taxon>
        <taxon>Fungi</taxon>
        <taxon>Fungi incertae sedis</taxon>
        <taxon>Zoopagomycota</taxon>
        <taxon>Entomophthoromycotina</taxon>
        <taxon>Entomophthoromycetes</taxon>
        <taxon>Entomophthorales</taxon>
        <taxon>Ancylistaceae</taxon>
        <taxon>Conidiobolus</taxon>
    </lineage>
</organism>
<feature type="compositionally biased region" description="Polar residues" evidence="1">
    <location>
        <begin position="26"/>
        <end position="46"/>
    </location>
</feature>
<reference evidence="2 3" key="1">
    <citation type="journal article" date="2015" name="Genome Biol. Evol.">
        <title>Phylogenomic analyses indicate that early fungi evolved digesting cell walls of algal ancestors of land plants.</title>
        <authorList>
            <person name="Chang Y."/>
            <person name="Wang S."/>
            <person name="Sekimoto S."/>
            <person name="Aerts A.L."/>
            <person name="Choi C."/>
            <person name="Clum A."/>
            <person name="LaButti K.M."/>
            <person name="Lindquist E.A."/>
            <person name="Yee Ngan C."/>
            <person name="Ohm R.A."/>
            <person name="Salamov A.A."/>
            <person name="Grigoriev I.V."/>
            <person name="Spatafora J.W."/>
            <person name="Berbee M.L."/>
        </authorList>
    </citation>
    <scope>NUCLEOTIDE SEQUENCE [LARGE SCALE GENOMIC DNA]</scope>
    <source>
        <strain evidence="2 3">NRRL 28638</strain>
    </source>
</reference>
<keyword evidence="3" id="KW-1185">Reference proteome</keyword>
<accession>A0A137NWU8</accession>
<name>A0A137NWU8_CONC2</name>
<dbReference type="EMBL" id="KQ964644">
    <property type="protein sequence ID" value="KXN67315.1"/>
    <property type="molecule type" value="Genomic_DNA"/>
</dbReference>
<feature type="compositionally biased region" description="Basic residues" evidence="1">
    <location>
        <begin position="1"/>
        <end position="13"/>
    </location>
</feature>
<feature type="region of interest" description="Disordered" evidence="1">
    <location>
        <begin position="1"/>
        <end position="53"/>
    </location>
</feature>
<gene>
    <name evidence="2" type="ORF">CONCODRAFT_80209</name>
</gene>
<proteinExistence type="predicted"/>
<evidence type="ECO:0000313" key="2">
    <source>
        <dbReference type="EMBL" id="KXN67315.1"/>
    </source>
</evidence>
<dbReference type="Proteomes" id="UP000070444">
    <property type="component" value="Unassembled WGS sequence"/>
</dbReference>
<evidence type="ECO:0000313" key="3">
    <source>
        <dbReference type="Proteomes" id="UP000070444"/>
    </source>
</evidence>
<dbReference type="AlphaFoldDB" id="A0A137NWU8"/>
<dbReference type="OrthoDB" id="2274292at2759"/>
<evidence type="ECO:0000256" key="1">
    <source>
        <dbReference type="SAM" id="MobiDB-lite"/>
    </source>
</evidence>
<protein>
    <submittedName>
        <fullName evidence="2">Uncharacterized protein</fullName>
    </submittedName>
</protein>
<sequence>MGKSSKNFKRPTKKEKDQIKLKKSFAPSTTNEPADEPSLNTKTKSTIAKKGQDQDIKKNLEKFAKELNKEEVKVVSKHEEHQEKKEEEVVKKDYVDLMFGKKTYKPLFAKK</sequence>